<feature type="chain" id="PRO_5002609237" evidence="1">
    <location>
        <begin position="31"/>
        <end position="886"/>
    </location>
</feature>
<dbReference type="NCBIfam" id="TIGR01901">
    <property type="entry name" value="adhes_NPXG"/>
    <property type="match status" value="1"/>
</dbReference>
<dbReference type="Gene3D" id="2.160.20.10">
    <property type="entry name" value="Single-stranded right-handed beta-helix, Pectin lyase-like"/>
    <property type="match status" value="1"/>
</dbReference>
<evidence type="ECO:0000256" key="1">
    <source>
        <dbReference type="SAM" id="SignalP"/>
    </source>
</evidence>
<evidence type="ECO:0000313" key="3">
    <source>
        <dbReference type="EMBL" id="AEG97436.1"/>
    </source>
</evidence>
<dbReference type="NCBIfam" id="TIGR01731">
    <property type="entry name" value="fil_hemag_20aa"/>
    <property type="match status" value="6"/>
</dbReference>
<keyword evidence="1" id="KW-0732">Signal</keyword>
<dbReference type="SUPFAM" id="SSF51126">
    <property type="entry name" value="Pectin lyase-like"/>
    <property type="match status" value="1"/>
</dbReference>
<feature type="signal peptide" evidence="1">
    <location>
        <begin position="1"/>
        <end position="30"/>
    </location>
</feature>
<dbReference type="SMART" id="SM00912">
    <property type="entry name" value="Haemagg_act"/>
    <property type="match status" value="1"/>
</dbReference>
<dbReference type="EMBL" id="CP002824">
    <property type="protein sequence ID" value="AEG97436.1"/>
    <property type="molecule type" value="Genomic_DNA"/>
</dbReference>
<accession>A0A0H3FPL8</accession>
<evidence type="ECO:0000259" key="2">
    <source>
        <dbReference type="SMART" id="SM00912"/>
    </source>
</evidence>
<gene>
    <name evidence="3" type="ordered locus">EAE_12610</name>
</gene>
<name>A0A0H3FPL8_KLEAK</name>
<dbReference type="AlphaFoldDB" id="A0A0H3FPL8"/>
<evidence type="ECO:0000313" key="4">
    <source>
        <dbReference type="Proteomes" id="UP000008881"/>
    </source>
</evidence>
<dbReference type="OrthoDB" id="2664633at2"/>
<sequence length="886" mass="90532">MKYHENKKKSVKLNPIAASLLLLMPVMAQAEISIKNGSVTEASNGVPVVNIAKANSNGLSHNVYDTLNVGTEGVIFNNATSAAQSVLAGQIAANPNLTDRSAMVILNEVTSTNASTINGMMEVAGDSAHLIIANPNGITTQGGGFINAEKGTLTTGTPKIGDDGLLNGYSVNGGTITVNGFQSESPTEILARSIVVKGALSASELKIVAGSNAINADGVVTDSVTPTGNASTYGVDVSKLGGMYANKISLVSTESGVGVRNLGTISAGDSGIKITSNGKLLNNNAVIQSSGDITLNTNGVLENSAGKINSDKMIAIDTAGNKVSNINGGNILATTNNYINSGKFDNSNGKLAAGQTLAVNTSGNTFTNTGKAKTAGIEAGIVAIESGSFDNNNGQIHAGYVGLKNTSLTNNGGTIDSTGNVEVESTGNIENVSGLIRSSSGAVKLTTTKAVKNNDNKSADTTGGESLGIVSGNGIEIAADYLFNWAGEIASDGDVSIQTTSDIDNYMGKIESSKTVSITGRDMNTSQSGINGGEGVNIDLDNYYSRLGVITSVNGDVTIKANTVSTDSSVIKAKNISIESGADIDAKYTMMVADQKLALNAVGKITSTDSDKFGFYVGQYFGYGNQQGGLIGGEGVDITAKSLNNESGRIIAQTGDVNINLTGDLASNKGQIIANSGKMTIAAKKVAADYATIYSSGNMQIDATTISSKASGSVAKNTATGIISSDSDILINITGDYNNTGWVNAAGNLTVNTSGYVTNNHAFNAGGDLNLTGKTITNNSDIAAGNTLNITTANDLTNNLGANITAKTTNVTAKNISNWFNLVADSQLNVTASNNIYNYGNLYTSGKAVINAKKIVNTGFWAVLGGAQGLETTANVVNVFGTVVGK</sequence>
<dbReference type="KEGG" id="eae:EAE_12610"/>
<dbReference type="InterPro" id="IPR012334">
    <property type="entry name" value="Pectin_lyas_fold"/>
</dbReference>
<dbReference type="GeneID" id="93310704"/>
<dbReference type="InterPro" id="IPR010069">
    <property type="entry name" value="CdiA_FHA1_rpt"/>
</dbReference>
<dbReference type="eggNOG" id="COG3210">
    <property type="taxonomic scope" value="Bacteria"/>
</dbReference>
<dbReference type="InterPro" id="IPR008638">
    <property type="entry name" value="FhaB/CdiA-like_TPS"/>
</dbReference>
<dbReference type="Proteomes" id="UP000008881">
    <property type="component" value="Chromosome"/>
</dbReference>
<dbReference type="Pfam" id="PF05860">
    <property type="entry name" value="TPS"/>
    <property type="match status" value="1"/>
</dbReference>
<organism evidence="3 4">
    <name type="scientific">Klebsiella aerogenes (strain ATCC 13048 / DSM 30053 / CCUG 1429 / JCM 1235 / KCTC 2190 / NBRC 13534 / NCIMB 10102 / NCTC 10006 / CDC 819-56)</name>
    <name type="common">Enterobacter aerogenes</name>
    <dbReference type="NCBI Taxonomy" id="1028307"/>
    <lineage>
        <taxon>Bacteria</taxon>
        <taxon>Pseudomonadati</taxon>
        <taxon>Pseudomonadota</taxon>
        <taxon>Gammaproteobacteria</taxon>
        <taxon>Enterobacterales</taxon>
        <taxon>Enterobacteriaceae</taxon>
        <taxon>Klebsiella/Raoultella group</taxon>
        <taxon>Klebsiella</taxon>
    </lineage>
</organism>
<protein>
    <submittedName>
        <fullName evidence="3">Filamentous hemagglutinin family outer membrane protein</fullName>
    </submittedName>
</protein>
<dbReference type="PATRIC" id="fig|1028307.3.peg.2517"/>
<keyword evidence="4" id="KW-1185">Reference proteome</keyword>
<dbReference type="InterPro" id="IPR011050">
    <property type="entry name" value="Pectin_lyase_fold/virulence"/>
</dbReference>
<reference evidence="3 4" key="1">
    <citation type="journal article" date="2012" name="J. Bacteriol.">
        <title>Complete genome sequence of Enterobacter aerogenes KCTC 2190.</title>
        <authorList>
            <person name="Shin S.H."/>
            <person name="Kim S."/>
            <person name="Kim J.Y."/>
            <person name="Lee S."/>
            <person name="Um Y."/>
            <person name="Oh M.K."/>
            <person name="Kim Y.R."/>
            <person name="Lee J."/>
            <person name="Yang K.S."/>
        </authorList>
    </citation>
    <scope>NUCLEOTIDE SEQUENCE [LARGE SCALE GENOMIC DNA]</scope>
    <source>
        <strain evidence="3 4">KCTC 2190</strain>
    </source>
</reference>
<feature type="domain" description="Filamentous haemagglutinin FhaB/tRNA nuclease CdiA-like TPS" evidence="2">
    <location>
        <begin position="43"/>
        <end position="163"/>
    </location>
</feature>
<proteinExistence type="predicted"/>
<dbReference type="RefSeq" id="WP_015704567.1">
    <property type="nucleotide sequence ID" value="NC_015663.1"/>
</dbReference>
<dbReference type="HOGENOM" id="CLU_000043_7_1_6"/>